<keyword evidence="1" id="KW-0472">Membrane</keyword>
<dbReference type="EMBL" id="RJKX01000016">
    <property type="protein sequence ID" value="ROP83673.1"/>
    <property type="molecule type" value="Genomic_DNA"/>
</dbReference>
<evidence type="ECO:0000256" key="1">
    <source>
        <dbReference type="SAM" id="Phobius"/>
    </source>
</evidence>
<keyword evidence="1" id="KW-1133">Transmembrane helix</keyword>
<gene>
    <name evidence="2" type="ORF">EDC65_4322</name>
</gene>
<evidence type="ECO:0000313" key="2">
    <source>
        <dbReference type="EMBL" id="ROP83673.1"/>
    </source>
</evidence>
<feature type="transmembrane region" description="Helical" evidence="1">
    <location>
        <begin position="84"/>
        <end position="108"/>
    </location>
</feature>
<evidence type="ECO:0000313" key="3">
    <source>
        <dbReference type="Proteomes" id="UP000278222"/>
    </source>
</evidence>
<reference evidence="2 3" key="1">
    <citation type="submission" date="2018-11" db="EMBL/GenBank/DDBJ databases">
        <title>Genomic Encyclopedia of Type Strains, Phase IV (KMG-IV): sequencing the most valuable type-strain genomes for metagenomic binning, comparative biology and taxonomic classification.</title>
        <authorList>
            <person name="Goeker M."/>
        </authorList>
    </citation>
    <scope>NUCLEOTIDE SEQUENCE [LARGE SCALE GENOMIC DNA]</scope>
    <source>
        <strain evidence="2 3">DSM 5900</strain>
    </source>
</reference>
<sequence>MLAALAAAAIVVFLLSDRMLPDPLGGPVIGTPSFEKGAYGQTIGQMLTSFVDTHINICIALFLVVGFALNADREDRHASAAAKAVPAAAFLVSAVLSVFFGGKAKLALMVQLQFDRISIELIEPSLNWQSGMLLAAVISAFSLAYLALRPVAGRAGS</sequence>
<name>A0A3N1KPJ5_9PROT</name>
<feature type="transmembrane region" description="Helical" evidence="1">
    <location>
        <begin position="54"/>
        <end position="72"/>
    </location>
</feature>
<comment type="caution">
    <text evidence="2">The sequence shown here is derived from an EMBL/GenBank/DDBJ whole genome shotgun (WGS) entry which is preliminary data.</text>
</comment>
<proteinExistence type="predicted"/>
<keyword evidence="1" id="KW-0812">Transmembrane</keyword>
<organism evidence="2 3">
    <name type="scientific">Stella humosa</name>
    <dbReference type="NCBI Taxonomy" id="94"/>
    <lineage>
        <taxon>Bacteria</taxon>
        <taxon>Pseudomonadati</taxon>
        <taxon>Pseudomonadota</taxon>
        <taxon>Alphaproteobacteria</taxon>
        <taxon>Rhodospirillales</taxon>
        <taxon>Stellaceae</taxon>
        <taxon>Stella</taxon>
    </lineage>
</organism>
<dbReference type="AlphaFoldDB" id="A0A3N1KPJ5"/>
<accession>A0A3N1KPJ5</accession>
<dbReference type="Proteomes" id="UP000278222">
    <property type="component" value="Unassembled WGS sequence"/>
</dbReference>
<keyword evidence="3" id="KW-1185">Reference proteome</keyword>
<protein>
    <submittedName>
        <fullName evidence="2">Uncharacterized protein</fullName>
    </submittedName>
</protein>
<feature type="transmembrane region" description="Helical" evidence="1">
    <location>
        <begin position="128"/>
        <end position="148"/>
    </location>
</feature>